<dbReference type="AlphaFoldDB" id="L0KED1"/>
<dbReference type="RefSeq" id="WP_015328130.1">
    <property type="nucleotide sequence ID" value="NC_019978.1"/>
</dbReference>
<organism evidence="1 2">
    <name type="scientific">Halobacteroides halobius (strain ATCC 35273 / DSM 5150 / MD-1)</name>
    <dbReference type="NCBI Taxonomy" id="748449"/>
    <lineage>
        <taxon>Bacteria</taxon>
        <taxon>Bacillati</taxon>
        <taxon>Bacillota</taxon>
        <taxon>Clostridia</taxon>
        <taxon>Halanaerobiales</taxon>
        <taxon>Halobacteroidaceae</taxon>
        <taxon>Halobacteroides</taxon>
    </lineage>
</organism>
<protein>
    <submittedName>
        <fullName evidence="1">Uncharacterized protein</fullName>
    </submittedName>
</protein>
<dbReference type="EMBL" id="CP003359">
    <property type="protein sequence ID" value="AGB42418.1"/>
    <property type="molecule type" value="Genomic_DNA"/>
</dbReference>
<proteinExistence type="predicted"/>
<dbReference type="KEGG" id="hhl:Halha_2544"/>
<reference evidence="2" key="1">
    <citation type="submission" date="2012-02" db="EMBL/GenBank/DDBJ databases">
        <title>The complete genome of Halobacteroides halobius DSM 5150.</title>
        <authorList>
            <person name="Lucas S."/>
            <person name="Copeland A."/>
            <person name="Lapidus A."/>
            <person name="Glavina del Rio T."/>
            <person name="Dalin E."/>
            <person name="Tice H."/>
            <person name="Bruce D."/>
            <person name="Goodwin L."/>
            <person name="Pitluck S."/>
            <person name="Peters L."/>
            <person name="Mikhailova N."/>
            <person name="Gu W."/>
            <person name="Kyrpides N."/>
            <person name="Mavromatis K."/>
            <person name="Ivanova N."/>
            <person name="Brettin T."/>
            <person name="Detter J.C."/>
            <person name="Han C."/>
            <person name="Larimer F."/>
            <person name="Land M."/>
            <person name="Hauser L."/>
            <person name="Markowitz V."/>
            <person name="Cheng J.-F."/>
            <person name="Hugenholtz P."/>
            <person name="Woyke T."/>
            <person name="Wu D."/>
            <person name="Tindall B."/>
            <person name="Pomrenke H."/>
            <person name="Brambilla E."/>
            <person name="Klenk H.-P."/>
            <person name="Eisen J.A."/>
        </authorList>
    </citation>
    <scope>NUCLEOTIDE SEQUENCE [LARGE SCALE GENOMIC DNA]</scope>
    <source>
        <strain evidence="2">ATCC 35273 / DSM 5150 / MD-1</strain>
    </source>
</reference>
<name>L0KED1_HALHC</name>
<dbReference type="STRING" id="748449.Halha_2544"/>
<dbReference type="Proteomes" id="UP000010880">
    <property type="component" value="Chromosome"/>
</dbReference>
<keyword evidence="2" id="KW-1185">Reference proteome</keyword>
<evidence type="ECO:0000313" key="2">
    <source>
        <dbReference type="Proteomes" id="UP000010880"/>
    </source>
</evidence>
<evidence type="ECO:0000313" key="1">
    <source>
        <dbReference type="EMBL" id="AGB42418.1"/>
    </source>
</evidence>
<sequence>MTKSYIDRTKDGSQQVDYQTITDLLNSLTPKEHGVLLDCILPQANKIKYPNGIAKPIAFLRAVNLPNRLMLIMVEYKIHLPKKAKEREIALKIDKSNFEAFREKDKLKFIFRDEQAIEIRLHNSFDFPYQLDSDLTIPTYPLIDWAKSPFI</sequence>
<dbReference type="HOGENOM" id="CLU_1728813_0_0_9"/>
<gene>
    <name evidence="1" type="ordered locus">Halha_2544</name>
</gene>
<accession>L0KED1</accession>
<dbReference type="OrthoDB" id="2111925at2"/>